<feature type="region of interest" description="Disordered" evidence="1">
    <location>
        <begin position="191"/>
        <end position="214"/>
    </location>
</feature>
<dbReference type="Proteomes" id="UP000046395">
    <property type="component" value="Unassembled WGS sequence"/>
</dbReference>
<evidence type="ECO:0000256" key="1">
    <source>
        <dbReference type="SAM" id="MobiDB-lite"/>
    </source>
</evidence>
<dbReference type="STRING" id="70415.A0A5S6QM65"/>
<feature type="compositionally biased region" description="Basic and acidic residues" evidence="1">
    <location>
        <begin position="203"/>
        <end position="214"/>
    </location>
</feature>
<evidence type="ECO:0000313" key="3">
    <source>
        <dbReference type="Proteomes" id="UP000046395"/>
    </source>
</evidence>
<dbReference type="PANTHER" id="PTHR21301:SF10">
    <property type="entry name" value="REVERSE TRANSCRIPTASE DOMAIN-CONTAINING PROTEIN"/>
    <property type="match status" value="1"/>
</dbReference>
<keyword evidence="3" id="KW-1185">Reference proteome</keyword>
<dbReference type="PANTHER" id="PTHR21301">
    <property type="entry name" value="REVERSE TRANSCRIPTASE"/>
    <property type="match status" value="1"/>
</dbReference>
<evidence type="ECO:0000313" key="4">
    <source>
        <dbReference type="WBParaSite" id="TMUE_2000008431.1"/>
    </source>
</evidence>
<dbReference type="InterPro" id="IPR058912">
    <property type="entry name" value="HTH_animal"/>
</dbReference>
<sequence>MESSLSPVLADVSMESLEEKIFSTVPPEIKPQFFKRCVDDIFAIVPAGKEELLLAFRNQAFPTHISFTMEKEIDGRLPFLDCLVIRSSSSIKTRVYRKTIHSDRYLNCGSHHPPSVLRGILHGMVNRTINICDDEFLQEELNYIRKVFKNNGYPKELTEKIINHRIRGEKNTTETVLVLPYHAGLSEKLCRLGGRSQQSRQPKKTEGATHKKDK</sequence>
<dbReference type="Pfam" id="PF26215">
    <property type="entry name" value="HTH_animal"/>
    <property type="match status" value="1"/>
</dbReference>
<evidence type="ECO:0000259" key="2">
    <source>
        <dbReference type="Pfam" id="PF26215"/>
    </source>
</evidence>
<accession>A0A5S6QM65</accession>
<dbReference type="WBParaSite" id="TMUE_2000008431.1">
    <property type="protein sequence ID" value="TMUE_2000008431.1"/>
    <property type="gene ID" value="WBGene00293829"/>
</dbReference>
<protein>
    <recommendedName>
        <fullName evidence="2">Helix-turn-helix domain-containing protein</fullName>
    </recommendedName>
</protein>
<feature type="domain" description="Helix-turn-helix" evidence="2">
    <location>
        <begin position="104"/>
        <end position="163"/>
    </location>
</feature>
<reference evidence="4" key="1">
    <citation type="submission" date="2019-12" db="UniProtKB">
        <authorList>
            <consortium name="WormBaseParasite"/>
        </authorList>
    </citation>
    <scope>IDENTIFICATION</scope>
</reference>
<name>A0A5S6QM65_TRIMR</name>
<dbReference type="AlphaFoldDB" id="A0A5S6QM65"/>
<proteinExistence type="predicted"/>
<organism evidence="3 4">
    <name type="scientific">Trichuris muris</name>
    <name type="common">Mouse whipworm</name>
    <dbReference type="NCBI Taxonomy" id="70415"/>
    <lineage>
        <taxon>Eukaryota</taxon>
        <taxon>Metazoa</taxon>
        <taxon>Ecdysozoa</taxon>
        <taxon>Nematoda</taxon>
        <taxon>Enoplea</taxon>
        <taxon>Dorylaimia</taxon>
        <taxon>Trichinellida</taxon>
        <taxon>Trichuridae</taxon>
        <taxon>Trichuris</taxon>
    </lineage>
</organism>